<feature type="non-terminal residue" evidence="2">
    <location>
        <position position="126"/>
    </location>
</feature>
<evidence type="ECO:0000259" key="1">
    <source>
        <dbReference type="Pfam" id="PF00501"/>
    </source>
</evidence>
<dbReference type="PANTHER" id="PTHR43767">
    <property type="entry name" value="LONG-CHAIN-FATTY-ACID--COA LIGASE"/>
    <property type="match status" value="1"/>
</dbReference>
<dbReference type="InterPro" id="IPR000873">
    <property type="entry name" value="AMP-dep_synth/lig_dom"/>
</dbReference>
<dbReference type="InterPro" id="IPR042099">
    <property type="entry name" value="ANL_N_sf"/>
</dbReference>
<sequence length="126" mass="14183">MMDYPLLVHQFLERASVFSPDKEIISREGDGAHRYNYAELMKRSSRLSNALAELGVGVGDRVGTFAWNTYRHLEAYFAAPAMGAVLHTINIRLFVEDLVYIINHAGDKVILIDPDLVPILEPLVSR</sequence>
<proteinExistence type="predicted"/>
<name>A0A382RE35_9ZZZZ</name>
<dbReference type="SUPFAM" id="SSF56801">
    <property type="entry name" value="Acetyl-CoA synthetase-like"/>
    <property type="match status" value="1"/>
</dbReference>
<dbReference type="Pfam" id="PF00501">
    <property type="entry name" value="AMP-binding"/>
    <property type="match status" value="1"/>
</dbReference>
<dbReference type="Gene3D" id="3.40.50.12780">
    <property type="entry name" value="N-terminal domain of ligase-like"/>
    <property type="match status" value="1"/>
</dbReference>
<reference evidence="2" key="1">
    <citation type="submission" date="2018-05" db="EMBL/GenBank/DDBJ databases">
        <authorList>
            <person name="Lanie J.A."/>
            <person name="Ng W.-L."/>
            <person name="Kazmierczak K.M."/>
            <person name="Andrzejewski T.M."/>
            <person name="Davidsen T.M."/>
            <person name="Wayne K.J."/>
            <person name="Tettelin H."/>
            <person name="Glass J.I."/>
            <person name="Rusch D."/>
            <person name="Podicherti R."/>
            <person name="Tsui H.-C.T."/>
            <person name="Winkler M.E."/>
        </authorList>
    </citation>
    <scope>NUCLEOTIDE SEQUENCE</scope>
</reference>
<organism evidence="2">
    <name type="scientific">marine metagenome</name>
    <dbReference type="NCBI Taxonomy" id="408172"/>
    <lineage>
        <taxon>unclassified sequences</taxon>
        <taxon>metagenomes</taxon>
        <taxon>ecological metagenomes</taxon>
    </lineage>
</organism>
<accession>A0A382RE35</accession>
<evidence type="ECO:0000313" key="2">
    <source>
        <dbReference type="EMBL" id="SVC95984.1"/>
    </source>
</evidence>
<dbReference type="EMBL" id="UINC01121086">
    <property type="protein sequence ID" value="SVC95984.1"/>
    <property type="molecule type" value="Genomic_DNA"/>
</dbReference>
<gene>
    <name evidence="2" type="ORF">METZ01_LOCUS348838</name>
</gene>
<feature type="domain" description="AMP-dependent synthetase/ligase" evidence="1">
    <location>
        <begin position="16"/>
        <end position="113"/>
    </location>
</feature>
<dbReference type="InterPro" id="IPR050237">
    <property type="entry name" value="ATP-dep_AMP-bd_enzyme"/>
</dbReference>
<dbReference type="PANTHER" id="PTHR43767:SF11">
    <property type="entry name" value="MEDIUM-CHAIN-FATTY-ACID--COA LIGASE"/>
    <property type="match status" value="1"/>
</dbReference>
<protein>
    <recommendedName>
        <fullName evidence="1">AMP-dependent synthetase/ligase domain-containing protein</fullName>
    </recommendedName>
</protein>
<dbReference type="AlphaFoldDB" id="A0A382RE35"/>